<feature type="transmembrane region" description="Helical" evidence="13">
    <location>
        <begin position="30"/>
        <end position="52"/>
    </location>
</feature>
<keyword evidence="12 13" id="KW-0472">Membrane</keyword>
<keyword evidence="10" id="KW-0408">Iron</keyword>
<dbReference type="EMBL" id="CP049933">
    <property type="protein sequence ID" value="QIM17954.1"/>
    <property type="molecule type" value="Genomic_DNA"/>
</dbReference>
<evidence type="ECO:0000256" key="6">
    <source>
        <dbReference type="ARBA" id="ARBA00022723"/>
    </source>
</evidence>
<feature type="transmembrane region" description="Helical" evidence="13">
    <location>
        <begin position="115"/>
        <end position="132"/>
    </location>
</feature>
<evidence type="ECO:0000256" key="2">
    <source>
        <dbReference type="ARBA" id="ARBA00004141"/>
    </source>
</evidence>
<dbReference type="Pfam" id="PF01794">
    <property type="entry name" value="Ferric_reduct"/>
    <property type="match status" value="1"/>
</dbReference>
<keyword evidence="6" id="KW-0479">Metal-binding</keyword>
<dbReference type="SUPFAM" id="SSF63380">
    <property type="entry name" value="Riboflavin synthase domain-like"/>
    <property type="match status" value="1"/>
</dbReference>
<accession>A0ABX6JYM6</accession>
<dbReference type="InterPro" id="IPR017927">
    <property type="entry name" value="FAD-bd_FR_type"/>
</dbReference>
<evidence type="ECO:0000256" key="5">
    <source>
        <dbReference type="ARBA" id="ARBA00022714"/>
    </source>
</evidence>
<dbReference type="Gene3D" id="2.40.30.10">
    <property type="entry name" value="Translation factors"/>
    <property type="match status" value="1"/>
</dbReference>
<dbReference type="PROSITE" id="PS51384">
    <property type="entry name" value="FAD_FR"/>
    <property type="match status" value="1"/>
</dbReference>
<sequence>MTVIDRSQKLLKPPLSSSKVRLPAASRKRLLVFDVLIVACWVSTGVAVALYLSSGGLAAVVDPGTALEGAGIVAGLIGTNLILIMLVLAARIPLIDRAVGQDRAMILHGKLGKPALLLLIAHGLLLTVAYSLENGDGIVSETAALLGTPDMPTAYVGLGLMLVVVGTSIVAVRKRLPYEVWHAIHLVSYAAVVVALPHQLSAGAVLGEGTLQRTYWITLYVVAFASILVFRFVRPIVATLKHSFRVLAVERVSNDVVSIYLSGDNLDAFQAVGGQYAVWRFWSRGTWWHAHPLSFSAAPNPAAVRVTLKVSGAGTRAIAGVKPGTRVSFAGPYGTFTSKTRTSPYLSIMSAGIGVTPVRALLEHSALRPGEATILLRGSDSSQTYLWGEVERLAQLTGSSISAMVGRRASGQSSWMSAEAASNGVSLLSLFPHLLESDFYFCGPKGWANAVLLEARAAGLQPHQIHVERFD</sequence>
<keyword evidence="8 13" id="KW-1133">Transmembrane helix</keyword>
<evidence type="ECO:0000256" key="13">
    <source>
        <dbReference type="SAM" id="Phobius"/>
    </source>
</evidence>
<dbReference type="SUPFAM" id="SSF52343">
    <property type="entry name" value="Ferredoxin reductase-like, C-terminal NADP-linked domain"/>
    <property type="match status" value="1"/>
</dbReference>
<feature type="domain" description="FAD-binding FR-type" evidence="14">
    <location>
        <begin position="239"/>
        <end position="339"/>
    </location>
</feature>
<protein>
    <submittedName>
        <fullName evidence="15">Oxidoreductase</fullName>
    </submittedName>
</protein>
<dbReference type="InterPro" id="IPR017938">
    <property type="entry name" value="Riboflavin_synthase-like_b-brl"/>
</dbReference>
<evidence type="ECO:0000256" key="8">
    <source>
        <dbReference type="ARBA" id="ARBA00022989"/>
    </source>
</evidence>
<comment type="subcellular location">
    <subcellularLocation>
        <location evidence="2">Membrane</location>
        <topology evidence="2">Multi-pass membrane protein</topology>
    </subcellularLocation>
</comment>
<dbReference type="PANTHER" id="PTHR47354:SF8">
    <property type="entry name" value="1,2-PHENYLACETYL-COA EPOXIDASE, SUBUNIT E"/>
    <property type="match status" value="1"/>
</dbReference>
<evidence type="ECO:0000259" key="14">
    <source>
        <dbReference type="PROSITE" id="PS51384"/>
    </source>
</evidence>
<name>A0ABX6JYM6_9MICO</name>
<proteinExistence type="predicted"/>
<keyword evidence="16" id="KW-1185">Reference proteome</keyword>
<comment type="cofactor">
    <cofactor evidence="1">
        <name>FAD</name>
        <dbReference type="ChEBI" id="CHEBI:57692"/>
    </cofactor>
</comment>
<evidence type="ECO:0000256" key="3">
    <source>
        <dbReference type="ARBA" id="ARBA00022630"/>
    </source>
</evidence>
<evidence type="ECO:0000256" key="9">
    <source>
        <dbReference type="ARBA" id="ARBA00023002"/>
    </source>
</evidence>
<keyword evidence="3" id="KW-0285">Flavoprotein</keyword>
<gene>
    <name evidence="15" type="ORF">G7066_03345</name>
</gene>
<keyword evidence="7" id="KW-0274">FAD</keyword>
<dbReference type="InterPro" id="IPR013130">
    <property type="entry name" value="Fe3_Rdtase_TM_dom"/>
</dbReference>
<reference evidence="15 16" key="1">
    <citation type="submission" date="2020-03" db="EMBL/GenBank/DDBJ databases">
        <title>Leucobacter sp. nov., isolated from beetles.</title>
        <authorList>
            <person name="Hyun D.-W."/>
            <person name="Bae J.-W."/>
        </authorList>
    </citation>
    <scope>NUCLEOTIDE SEQUENCE [LARGE SCALE GENOMIC DNA]</scope>
    <source>
        <strain evidence="15 16">HDW9A</strain>
    </source>
</reference>
<keyword evidence="5" id="KW-0001">2Fe-2S</keyword>
<evidence type="ECO:0000256" key="7">
    <source>
        <dbReference type="ARBA" id="ARBA00022827"/>
    </source>
</evidence>
<keyword evidence="9" id="KW-0560">Oxidoreductase</keyword>
<dbReference type="InterPro" id="IPR050415">
    <property type="entry name" value="MRET"/>
</dbReference>
<evidence type="ECO:0000256" key="4">
    <source>
        <dbReference type="ARBA" id="ARBA00022692"/>
    </source>
</evidence>
<dbReference type="PANTHER" id="PTHR47354">
    <property type="entry name" value="NADH OXIDOREDUCTASE HCR"/>
    <property type="match status" value="1"/>
</dbReference>
<dbReference type="InterPro" id="IPR039261">
    <property type="entry name" value="FNR_nucleotide-bd"/>
</dbReference>
<evidence type="ECO:0000256" key="12">
    <source>
        <dbReference type="ARBA" id="ARBA00023136"/>
    </source>
</evidence>
<evidence type="ECO:0000313" key="15">
    <source>
        <dbReference type="EMBL" id="QIM17954.1"/>
    </source>
</evidence>
<dbReference type="Proteomes" id="UP000503441">
    <property type="component" value="Chromosome"/>
</dbReference>
<keyword evidence="4 13" id="KW-0812">Transmembrane</keyword>
<feature type="transmembrane region" description="Helical" evidence="13">
    <location>
        <begin position="72"/>
        <end position="94"/>
    </location>
</feature>
<dbReference type="Gene3D" id="3.40.50.80">
    <property type="entry name" value="Nucleotide-binding domain of ferredoxin-NADP reductase (FNR) module"/>
    <property type="match status" value="1"/>
</dbReference>
<evidence type="ECO:0000313" key="16">
    <source>
        <dbReference type="Proteomes" id="UP000503441"/>
    </source>
</evidence>
<dbReference type="RefSeq" id="WP_166328977.1">
    <property type="nucleotide sequence ID" value="NZ_CP049933.1"/>
</dbReference>
<feature type="transmembrane region" description="Helical" evidence="13">
    <location>
        <begin position="184"/>
        <end position="202"/>
    </location>
</feature>
<evidence type="ECO:0000256" key="11">
    <source>
        <dbReference type="ARBA" id="ARBA00023014"/>
    </source>
</evidence>
<keyword evidence="11" id="KW-0411">Iron-sulfur</keyword>
<evidence type="ECO:0000256" key="10">
    <source>
        <dbReference type="ARBA" id="ARBA00023004"/>
    </source>
</evidence>
<feature type="transmembrane region" description="Helical" evidence="13">
    <location>
        <begin position="214"/>
        <end position="233"/>
    </location>
</feature>
<organism evidence="15 16">
    <name type="scientific">Leucobacter coleopterorum</name>
    <dbReference type="NCBI Taxonomy" id="2714933"/>
    <lineage>
        <taxon>Bacteria</taxon>
        <taxon>Bacillati</taxon>
        <taxon>Actinomycetota</taxon>
        <taxon>Actinomycetes</taxon>
        <taxon>Micrococcales</taxon>
        <taxon>Microbacteriaceae</taxon>
        <taxon>Leucobacter</taxon>
    </lineage>
</organism>
<feature type="transmembrane region" description="Helical" evidence="13">
    <location>
        <begin position="152"/>
        <end position="172"/>
    </location>
</feature>
<evidence type="ECO:0000256" key="1">
    <source>
        <dbReference type="ARBA" id="ARBA00001974"/>
    </source>
</evidence>